<dbReference type="InterPro" id="IPR052513">
    <property type="entry name" value="Thioester_dehydratase-like"/>
</dbReference>
<dbReference type="Pfam" id="PF01796">
    <property type="entry name" value="OB_ChsH2_C"/>
    <property type="match status" value="1"/>
</dbReference>
<accession>A0A3N0CH82</accession>
<dbReference type="RefSeq" id="WP_123228101.1">
    <property type="nucleotide sequence ID" value="NZ_RJSE01000007.1"/>
</dbReference>
<proteinExistence type="predicted"/>
<evidence type="ECO:0000313" key="4">
    <source>
        <dbReference type="Proteomes" id="UP000267128"/>
    </source>
</evidence>
<dbReference type="InterPro" id="IPR022002">
    <property type="entry name" value="ChsH2_Znr"/>
</dbReference>
<dbReference type="PANTHER" id="PTHR34075">
    <property type="entry name" value="BLR3430 PROTEIN"/>
    <property type="match status" value="1"/>
</dbReference>
<dbReference type="Pfam" id="PF12172">
    <property type="entry name" value="zf-ChsH2"/>
    <property type="match status" value="1"/>
</dbReference>
<dbReference type="InterPro" id="IPR012340">
    <property type="entry name" value="NA-bd_OB-fold"/>
</dbReference>
<organism evidence="3 4">
    <name type="scientific">Nocardioides marmoriginsengisoli</name>
    <dbReference type="NCBI Taxonomy" id="661483"/>
    <lineage>
        <taxon>Bacteria</taxon>
        <taxon>Bacillati</taxon>
        <taxon>Actinomycetota</taxon>
        <taxon>Actinomycetes</taxon>
        <taxon>Propionibacteriales</taxon>
        <taxon>Nocardioidaceae</taxon>
        <taxon>Nocardioides</taxon>
    </lineage>
</organism>
<feature type="domain" description="ChsH2 rubredoxin-like zinc ribbon" evidence="2">
    <location>
        <begin position="20"/>
        <end position="55"/>
    </location>
</feature>
<dbReference type="EMBL" id="RJSE01000007">
    <property type="protein sequence ID" value="RNL62807.1"/>
    <property type="molecule type" value="Genomic_DNA"/>
</dbReference>
<feature type="domain" description="ChsH2 C-terminal OB-fold" evidence="1">
    <location>
        <begin position="57"/>
        <end position="120"/>
    </location>
</feature>
<dbReference type="AlphaFoldDB" id="A0A3N0CH82"/>
<dbReference type="InterPro" id="IPR002878">
    <property type="entry name" value="ChsH2_C"/>
</dbReference>
<comment type="caution">
    <text evidence="3">The sequence shown here is derived from an EMBL/GenBank/DDBJ whole genome shotgun (WGS) entry which is preliminary data.</text>
</comment>
<keyword evidence="4" id="KW-1185">Reference proteome</keyword>
<reference evidence="3 4" key="1">
    <citation type="submission" date="2018-11" db="EMBL/GenBank/DDBJ databases">
        <authorList>
            <person name="Li F."/>
        </authorList>
    </citation>
    <scope>NUCLEOTIDE SEQUENCE [LARGE SCALE GENOMIC DNA]</scope>
    <source>
        <strain evidence="3 4">Gsoil 097</strain>
    </source>
</reference>
<dbReference type="Gene3D" id="6.10.30.10">
    <property type="match status" value="1"/>
</dbReference>
<protein>
    <submittedName>
        <fullName evidence="3">Zn-ribbon domain-containing OB-fold protein</fullName>
    </submittedName>
</protein>
<evidence type="ECO:0000313" key="3">
    <source>
        <dbReference type="EMBL" id="RNL62807.1"/>
    </source>
</evidence>
<dbReference type="PANTHER" id="PTHR34075:SF5">
    <property type="entry name" value="BLR3430 PROTEIN"/>
    <property type="match status" value="1"/>
</dbReference>
<dbReference type="OrthoDB" id="7470921at2"/>
<gene>
    <name evidence="3" type="ORF">EFK50_13765</name>
</gene>
<sequence length="147" mass="16533">MPTEQLAYPPRMTEFTAPFWDGLREGRLSTTQCTSCAEISFPPKPLCPGCWSSDVTWIDLRGTGTLRSYTEVSAAPSMFAHEVPYTLCLVDLDEGVRCLSRVRNAWDELVPDARVEVVFREAEPAYLFEFVLFADPSTSTSEEQELP</sequence>
<evidence type="ECO:0000259" key="2">
    <source>
        <dbReference type="Pfam" id="PF12172"/>
    </source>
</evidence>
<evidence type="ECO:0000259" key="1">
    <source>
        <dbReference type="Pfam" id="PF01796"/>
    </source>
</evidence>
<dbReference type="Proteomes" id="UP000267128">
    <property type="component" value="Unassembled WGS sequence"/>
</dbReference>
<dbReference type="SUPFAM" id="SSF50249">
    <property type="entry name" value="Nucleic acid-binding proteins"/>
    <property type="match status" value="1"/>
</dbReference>
<name>A0A3N0CH82_9ACTN</name>